<accession>A0A8D8QLU9</accession>
<evidence type="ECO:0000313" key="13">
    <source>
        <dbReference type="EMBL" id="CAG6633840.1"/>
    </source>
</evidence>
<dbReference type="Gene3D" id="3.30.2460.20">
    <property type="match status" value="1"/>
</dbReference>
<feature type="region of interest" description="Disordered" evidence="11">
    <location>
        <begin position="69"/>
        <end position="96"/>
    </location>
</feature>
<keyword evidence="5" id="KW-0272">Extracellular matrix</keyword>
<comment type="similarity">
    <text evidence="2 10">Belongs to the Wnt family.</text>
</comment>
<feature type="signal peptide" evidence="12">
    <location>
        <begin position="1"/>
        <end position="33"/>
    </location>
</feature>
<evidence type="ECO:0000256" key="11">
    <source>
        <dbReference type="SAM" id="MobiDB-lite"/>
    </source>
</evidence>
<keyword evidence="7" id="KW-1015">Disulfide bond</keyword>
<evidence type="ECO:0000256" key="5">
    <source>
        <dbReference type="ARBA" id="ARBA00022530"/>
    </source>
</evidence>
<dbReference type="PRINTS" id="PR01349">
    <property type="entry name" value="WNTPROTEIN"/>
</dbReference>
<feature type="compositionally biased region" description="Gly residues" evidence="11">
    <location>
        <begin position="157"/>
        <end position="169"/>
    </location>
</feature>
<evidence type="ECO:0000256" key="9">
    <source>
        <dbReference type="ARBA" id="ARBA00023288"/>
    </source>
</evidence>
<dbReference type="GO" id="GO:0005109">
    <property type="term" value="F:frizzled binding"/>
    <property type="evidence" value="ECO:0007669"/>
    <property type="project" value="TreeGrafter"/>
</dbReference>
<evidence type="ECO:0000256" key="2">
    <source>
        <dbReference type="ARBA" id="ARBA00005683"/>
    </source>
</evidence>
<dbReference type="Pfam" id="PF00110">
    <property type="entry name" value="wnt"/>
    <property type="match status" value="1"/>
</dbReference>
<protein>
    <recommendedName>
        <fullName evidence="10">Protein Wnt</fullName>
    </recommendedName>
</protein>
<evidence type="ECO:0000256" key="6">
    <source>
        <dbReference type="ARBA" id="ARBA00022687"/>
    </source>
</evidence>
<organism evidence="13">
    <name type="scientific">Cacopsylla melanoneura</name>
    <dbReference type="NCBI Taxonomy" id="428564"/>
    <lineage>
        <taxon>Eukaryota</taxon>
        <taxon>Metazoa</taxon>
        <taxon>Ecdysozoa</taxon>
        <taxon>Arthropoda</taxon>
        <taxon>Hexapoda</taxon>
        <taxon>Insecta</taxon>
        <taxon>Pterygota</taxon>
        <taxon>Neoptera</taxon>
        <taxon>Paraneoptera</taxon>
        <taxon>Hemiptera</taxon>
        <taxon>Sternorrhyncha</taxon>
        <taxon>Psylloidea</taxon>
        <taxon>Psyllidae</taxon>
        <taxon>Psyllinae</taxon>
        <taxon>Cacopsylla</taxon>
    </lineage>
</organism>
<keyword evidence="8" id="KW-0325">Glycoprotein</keyword>
<dbReference type="GO" id="GO:0005125">
    <property type="term" value="F:cytokine activity"/>
    <property type="evidence" value="ECO:0007669"/>
    <property type="project" value="TreeGrafter"/>
</dbReference>
<keyword evidence="9" id="KW-0449">Lipoprotein</keyword>
<proteinExistence type="inferred from homology"/>
<dbReference type="InterPro" id="IPR005817">
    <property type="entry name" value="Wnt"/>
</dbReference>
<evidence type="ECO:0000256" key="8">
    <source>
        <dbReference type="ARBA" id="ARBA00023180"/>
    </source>
</evidence>
<dbReference type="GO" id="GO:0045165">
    <property type="term" value="P:cell fate commitment"/>
    <property type="evidence" value="ECO:0007669"/>
    <property type="project" value="TreeGrafter"/>
</dbReference>
<comment type="function">
    <text evidence="10">Ligand for members of the frizzled family of seven transmembrane receptors.</text>
</comment>
<dbReference type="GO" id="GO:0030182">
    <property type="term" value="P:neuron differentiation"/>
    <property type="evidence" value="ECO:0007669"/>
    <property type="project" value="TreeGrafter"/>
</dbReference>
<dbReference type="SMART" id="SM00097">
    <property type="entry name" value="WNT1"/>
    <property type="match status" value="1"/>
</dbReference>
<dbReference type="InterPro" id="IPR043158">
    <property type="entry name" value="Wnt_C"/>
</dbReference>
<sequence length="434" mass="47253">MKPPRRSPARFGSCCICWLLTMFSCFTMRGTVASQAAARLSPGSWINIAHHVDNFSSWSLPPAVTPSLTLSNKDDAGEGAGAGASSSSTSRVHSTPLPRISLEDSAAVCARVPGLSFGQLRQCSLFADHMTSVGRGATDSILECQHQFRHDRWNCSSGGGGGGGSGAGGSPSAASVQLPALHVGSREAAFTHAIATAGVVYAVARSCKDGSLPSCGCSRTARPKDLKRDWLWGGCGDNLEYGYKFTQGFVDVRERERPLKKGSKDQGRALMNLHNNEAGRRAVIRASRVTCKCHGVSGSCSMITCWQQLTPFREIGEFLRDKYETATEVRVTKRGKLTVRSPRYSQRPTVNDLVYLEESPNYCVRDPALGSMGTQGRTCNRTSRGLDSCHVLCCGRGYNTLRVTRSYRCDCKFHWCCHVQCRQCTETREIHTCK</sequence>
<comment type="subcellular location">
    <subcellularLocation>
        <location evidence="1 10">Secreted</location>
        <location evidence="1 10">Extracellular space</location>
        <location evidence="1 10">Extracellular matrix</location>
    </subcellularLocation>
</comment>
<dbReference type="PROSITE" id="PS51257">
    <property type="entry name" value="PROKAR_LIPOPROTEIN"/>
    <property type="match status" value="1"/>
</dbReference>
<evidence type="ECO:0000256" key="4">
    <source>
        <dbReference type="ARBA" id="ARBA00022525"/>
    </source>
</evidence>
<reference evidence="13" key="1">
    <citation type="submission" date="2021-05" db="EMBL/GenBank/DDBJ databases">
        <authorList>
            <person name="Alioto T."/>
            <person name="Alioto T."/>
            <person name="Gomez Garrido J."/>
        </authorList>
    </citation>
    <scope>NUCLEOTIDE SEQUENCE</scope>
</reference>
<keyword evidence="4" id="KW-0964">Secreted</keyword>
<dbReference type="PANTHER" id="PTHR12027">
    <property type="entry name" value="WNT RELATED"/>
    <property type="match status" value="1"/>
</dbReference>
<feature type="chain" id="PRO_5033670776" description="Protein Wnt" evidence="12">
    <location>
        <begin position="34"/>
        <end position="434"/>
    </location>
</feature>
<dbReference type="EMBL" id="HBUF01084107">
    <property type="protein sequence ID" value="CAG6633840.1"/>
    <property type="molecule type" value="Transcribed_RNA"/>
</dbReference>
<dbReference type="EMBL" id="HBUF01084109">
    <property type="protein sequence ID" value="CAG6633842.1"/>
    <property type="molecule type" value="Transcribed_RNA"/>
</dbReference>
<name>A0A8D8QLU9_9HEMI</name>
<dbReference type="PROSITE" id="PS00246">
    <property type="entry name" value="WNT1"/>
    <property type="match status" value="1"/>
</dbReference>
<dbReference type="CDD" id="cd19337">
    <property type="entry name" value="Wnt_Wnt5"/>
    <property type="match status" value="1"/>
</dbReference>
<dbReference type="GO" id="GO:0000902">
    <property type="term" value="P:cell morphogenesis"/>
    <property type="evidence" value="ECO:0007669"/>
    <property type="project" value="UniProtKB-ARBA"/>
</dbReference>
<evidence type="ECO:0000256" key="3">
    <source>
        <dbReference type="ARBA" id="ARBA00022473"/>
    </source>
</evidence>
<dbReference type="InterPro" id="IPR018161">
    <property type="entry name" value="Wnt_CS"/>
</dbReference>
<feature type="region of interest" description="Disordered" evidence="11">
    <location>
        <begin position="155"/>
        <end position="174"/>
    </location>
</feature>
<evidence type="ECO:0000256" key="7">
    <source>
        <dbReference type="ARBA" id="ARBA00023157"/>
    </source>
</evidence>
<evidence type="ECO:0000256" key="12">
    <source>
        <dbReference type="SAM" id="SignalP"/>
    </source>
</evidence>
<evidence type="ECO:0000256" key="1">
    <source>
        <dbReference type="ARBA" id="ARBA00004498"/>
    </source>
</evidence>
<dbReference type="FunFam" id="3.30.2460.20:FF:000001">
    <property type="entry name" value="Wnt homolog"/>
    <property type="match status" value="1"/>
</dbReference>
<keyword evidence="3 10" id="KW-0217">Developmental protein</keyword>
<dbReference type="PANTHER" id="PTHR12027:SF77">
    <property type="entry name" value="PROTEIN WNT-5"/>
    <property type="match status" value="1"/>
</dbReference>
<dbReference type="GO" id="GO:0060560">
    <property type="term" value="P:developmental growth involved in morphogenesis"/>
    <property type="evidence" value="ECO:0007669"/>
    <property type="project" value="UniProtKB-ARBA"/>
</dbReference>
<dbReference type="GO" id="GO:0060070">
    <property type="term" value="P:canonical Wnt signaling pathway"/>
    <property type="evidence" value="ECO:0007669"/>
    <property type="project" value="TreeGrafter"/>
</dbReference>
<dbReference type="AlphaFoldDB" id="A0A8D8QLU9"/>
<evidence type="ECO:0000256" key="10">
    <source>
        <dbReference type="RuleBase" id="RU003500"/>
    </source>
</evidence>
<dbReference type="GO" id="GO:0005615">
    <property type="term" value="C:extracellular space"/>
    <property type="evidence" value="ECO:0007669"/>
    <property type="project" value="TreeGrafter"/>
</dbReference>
<keyword evidence="12" id="KW-0732">Signal</keyword>
<dbReference type="GO" id="GO:0007517">
    <property type="term" value="P:muscle organ development"/>
    <property type="evidence" value="ECO:0007669"/>
    <property type="project" value="UniProtKB-ARBA"/>
</dbReference>
<keyword evidence="6 10" id="KW-0879">Wnt signaling pathway</keyword>